<dbReference type="EC" id="1.11.1.24" evidence="2"/>
<dbReference type="Pfam" id="PF00578">
    <property type="entry name" value="AhpC-TSA"/>
    <property type="match status" value="1"/>
</dbReference>
<dbReference type="GO" id="GO:0045454">
    <property type="term" value="P:cell redox homeostasis"/>
    <property type="evidence" value="ECO:0007669"/>
    <property type="project" value="TreeGrafter"/>
</dbReference>
<evidence type="ECO:0000256" key="7">
    <source>
        <dbReference type="ARBA" id="ARBA00023284"/>
    </source>
</evidence>
<dbReference type="EMBL" id="JAEAOA010001427">
    <property type="protein sequence ID" value="KAK3582482.1"/>
    <property type="molecule type" value="Genomic_DNA"/>
</dbReference>
<dbReference type="InterPro" id="IPR013766">
    <property type="entry name" value="Thioredoxin_domain"/>
</dbReference>
<keyword evidence="3" id="KW-0575">Peroxidase</keyword>
<dbReference type="PANTHER" id="PTHR42801:SF4">
    <property type="entry name" value="AHPC_TSA FAMILY PROTEIN"/>
    <property type="match status" value="1"/>
</dbReference>
<dbReference type="GO" id="GO:0008379">
    <property type="term" value="F:thioredoxin peroxidase activity"/>
    <property type="evidence" value="ECO:0007669"/>
    <property type="project" value="TreeGrafter"/>
</dbReference>
<evidence type="ECO:0000256" key="6">
    <source>
        <dbReference type="ARBA" id="ARBA00023157"/>
    </source>
</evidence>
<comment type="subunit">
    <text evidence="1">Monomer.</text>
</comment>
<evidence type="ECO:0000256" key="1">
    <source>
        <dbReference type="ARBA" id="ARBA00011245"/>
    </source>
</evidence>
<evidence type="ECO:0000256" key="3">
    <source>
        <dbReference type="ARBA" id="ARBA00022559"/>
    </source>
</evidence>
<dbReference type="Proteomes" id="UP001195483">
    <property type="component" value="Unassembled WGS sequence"/>
</dbReference>
<evidence type="ECO:0000313" key="12">
    <source>
        <dbReference type="EMBL" id="KAK3582482.1"/>
    </source>
</evidence>
<keyword evidence="4" id="KW-0049">Antioxidant</keyword>
<keyword evidence="13" id="KW-1185">Reference proteome</keyword>
<accession>A0AAE0VMN8</accession>
<comment type="catalytic activity">
    <reaction evidence="10">
        <text>a hydroperoxide + [thioredoxin]-dithiol = an alcohol + [thioredoxin]-disulfide + H2O</text>
        <dbReference type="Rhea" id="RHEA:62620"/>
        <dbReference type="Rhea" id="RHEA-COMP:10698"/>
        <dbReference type="Rhea" id="RHEA-COMP:10700"/>
        <dbReference type="ChEBI" id="CHEBI:15377"/>
        <dbReference type="ChEBI" id="CHEBI:29950"/>
        <dbReference type="ChEBI" id="CHEBI:30879"/>
        <dbReference type="ChEBI" id="CHEBI:35924"/>
        <dbReference type="ChEBI" id="CHEBI:50058"/>
        <dbReference type="EC" id="1.11.1.24"/>
    </reaction>
</comment>
<evidence type="ECO:0000256" key="10">
    <source>
        <dbReference type="ARBA" id="ARBA00049091"/>
    </source>
</evidence>
<keyword evidence="5" id="KW-0560">Oxidoreductase</keyword>
<dbReference type="SUPFAM" id="SSF52833">
    <property type="entry name" value="Thioredoxin-like"/>
    <property type="match status" value="2"/>
</dbReference>
<comment type="caution">
    <text evidence="12">The sequence shown here is derived from an EMBL/GenBank/DDBJ whole genome shotgun (WGS) entry which is preliminary data.</text>
</comment>
<organism evidence="12 13">
    <name type="scientific">Potamilus streckersoni</name>
    <dbReference type="NCBI Taxonomy" id="2493646"/>
    <lineage>
        <taxon>Eukaryota</taxon>
        <taxon>Metazoa</taxon>
        <taxon>Spiralia</taxon>
        <taxon>Lophotrochozoa</taxon>
        <taxon>Mollusca</taxon>
        <taxon>Bivalvia</taxon>
        <taxon>Autobranchia</taxon>
        <taxon>Heteroconchia</taxon>
        <taxon>Palaeoheterodonta</taxon>
        <taxon>Unionida</taxon>
        <taxon>Unionoidea</taxon>
        <taxon>Unionidae</taxon>
        <taxon>Ambleminae</taxon>
        <taxon>Lampsilini</taxon>
        <taxon>Potamilus</taxon>
    </lineage>
</organism>
<reference evidence="12" key="3">
    <citation type="submission" date="2023-05" db="EMBL/GenBank/DDBJ databases">
        <authorList>
            <person name="Smith C.H."/>
        </authorList>
    </citation>
    <scope>NUCLEOTIDE SEQUENCE</scope>
    <source>
        <strain evidence="12">CHS0354</strain>
        <tissue evidence="12">Mantle</tissue>
    </source>
</reference>
<keyword evidence="6" id="KW-1015">Disulfide bond</keyword>
<evidence type="ECO:0000256" key="5">
    <source>
        <dbReference type="ARBA" id="ARBA00023002"/>
    </source>
</evidence>
<evidence type="ECO:0000256" key="2">
    <source>
        <dbReference type="ARBA" id="ARBA00013017"/>
    </source>
</evidence>
<evidence type="ECO:0000256" key="4">
    <source>
        <dbReference type="ARBA" id="ARBA00022862"/>
    </source>
</evidence>
<evidence type="ECO:0000256" key="9">
    <source>
        <dbReference type="ARBA" id="ARBA00038489"/>
    </source>
</evidence>
<dbReference type="InterPro" id="IPR050924">
    <property type="entry name" value="Peroxiredoxin_BCP/PrxQ"/>
</dbReference>
<comment type="similarity">
    <text evidence="9">Belongs to the peroxiredoxin family. BCP/PrxQ subfamily.</text>
</comment>
<sequence>MNIWNQERFFELVRVGMTLVIFMLDFTAHAQTSEDSFVLENITLPTFQDTYYVLDERKNANGFVFAFVSTRCPSSVVYSQRLVEIWELCKNVKIDFAFVFVNEEESVEEINEFLKYIKFSVLALDDRSKNLAQKIGAKVTPEIFLFSKTKRLVYGGRIDDSQREENVQVKEFQEALANFLAGKRVRQTRTVSRGMIMTLLPAFLFGVFSCAWGTKDNEGLKEGDKAPGFNLKNHKNEYVSLESLKSKYVVLFFYPKDGTPGCTVEACSFRDSLEKLTEKDVKVIGISVDGVESHSEFHKNQKLNYMILSDADKSVSKKYGVLNFLGFSNRTTFIVDNAGTGNIIKIYKDVNPKTHVSEILKDISSREESMNKK</sequence>
<dbReference type="InterPro" id="IPR036249">
    <property type="entry name" value="Thioredoxin-like_sf"/>
</dbReference>
<protein>
    <recommendedName>
        <fullName evidence="2">thioredoxin-dependent peroxiredoxin</fullName>
        <ecNumber evidence="2">1.11.1.24</ecNumber>
    </recommendedName>
    <alternativeName>
        <fullName evidence="8">Thioredoxin peroxidase</fullName>
    </alternativeName>
</protein>
<dbReference type="InterPro" id="IPR000866">
    <property type="entry name" value="AhpC/TSA"/>
</dbReference>
<dbReference type="PROSITE" id="PS51352">
    <property type="entry name" value="THIOREDOXIN_2"/>
    <property type="match status" value="1"/>
</dbReference>
<dbReference type="Gene3D" id="3.40.30.10">
    <property type="entry name" value="Glutaredoxin"/>
    <property type="match status" value="2"/>
</dbReference>
<dbReference type="PANTHER" id="PTHR42801">
    <property type="entry name" value="THIOREDOXIN-DEPENDENT PEROXIDE REDUCTASE"/>
    <property type="match status" value="1"/>
</dbReference>
<dbReference type="AlphaFoldDB" id="A0AAE0VMN8"/>
<keyword evidence="7" id="KW-0676">Redox-active center</keyword>
<gene>
    <name evidence="12" type="ORF">CHS0354_024029</name>
</gene>
<proteinExistence type="inferred from homology"/>
<feature type="domain" description="Thioredoxin" evidence="11">
    <location>
        <begin position="220"/>
        <end position="368"/>
    </location>
</feature>
<name>A0AAE0VMN8_9BIVA</name>
<dbReference type="FunFam" id="3.40.30.10:FF:000007">
    <property type="entry name" value="Thioredoxin-dependent thiol peroxidase"/>
    <property type="match status" value="1"/>
</dbReference>
<dbReference type="GO" id="GO:0034599">
    <property type="term" value="P:cellular response to oxidative stress"/>
    <property type="evidence" value="ECO:0007669"/>
    <property type="project" value="TreeGrafter"/>
</dbReference>
<dbReference type="CDD" id="cd03017">
    <property type="entry name" value="PRX_BCP"/>
    <property type="match status" value="1"/>
</dbReference>
<evidence type="ECO:0000313" key="13">
    <source>
        <dbReference type="Proteomes" id="UP001195483"/>
    </source>
</evidence>
<evidence type="ECO:0000256" key="8">
    <source>
        <dbReference type="ARBA" id="ARBA00032824"/>
    </source>
</evidence>
<dbReference type="GO" id="GO:0005737">
    <property type="term" value="C:cytoplasm"/>
    <property type="evidence" value="ECO:0007669"/>
    <property type="project" value="TreeGrafter"/>
</dbReference>
<evidence type="ECO:0000259" key="11">
    <source>
        <dbReference type="PROSITE" id="PS51352"/>
    </source>
</evidence>
<reference evidence="12" key="2">
    <citation type="journal article" date="2021" name="Genome Biol. Evol.">
        <title>Developing a high-quality reference genome for a parasitic bivalve with doubly uniparental inheritance (Bivalvia: Unionida).</title>
        <authorList>
            <person name="Smith C.H."/>
        </authorList>
    </citation>
    <scope>NUCLEOTIDE SEQUENCE</scope>
    <source>
        <strain evidence="12">CHS0354</strain>
        <tissue evidence="12">Mantle</tissue>
    </source>
</reference>
<reference evidence="12" key="1">
    <citation type="journal article" date="2021" name="Genome Biol. Evol.">
        <title>A High-Quality Reference Genome for a Parasitic Bivalve with Doubly Uniparental Inheritance (Bivalvia: Unionida).</title>
        <authorList>
            <person name="Smith C.H."/>
        </authorList>
    </citation>
    <scope>NUCLEOTIDE SEQUENCE</scope>
    <source>
        <strain evidence="12">CHS0354</strain>
    </source>
</reference>